<gene>
    <name evidence="1" type="ORF">T4D_14036</name>
</gene>
<name>A0A0V1F2R0_TRIPS</name>
<dbReference type="AlphaFoldDB" id="A0A0V1F2R0"/>
<evidence type="ECO:0000313" key="2">
    <source>
        <dbReference type="Proteomes" id="UP000054995"/>
    </source>
</evidence>
<sequence length="44" mass="5149">MRSKGKTQRSDEKELLMGNLPMYKHRRNANFSGHLFPQLLSSFP</sequence>
<proteinExistence type="predicted"/>
<dbReference type="Proteomes" id="UP000054995">
    <property type="component" value="Unassembled WGS sequence"/>
</dbReference>
<keyword evidence="2" id="KW-1185">Reference proteome</keyword>
<protein>
    <submittedName>
        <fullName evidence="1">Uncharacterized protein</fullName>
    </submittedName>
</protein>
<organism evidence="1 2">
    <name type="scientific">Trichinella pseudospiralis</name>
    <name type="common">Parasitic roundworm</name>
    <dbReference type="NCBI Taxonomy" id="6337"/>
    <lineage>
        <taxon>Eukaryota</taxon>
        <taxon>Metazoa</taxon>
        <taxon>Ecdysozoa</taxon>
        <taxon>Nematoda</taxon>
        <taxon>Enoplea</taxon>
        <taxon>Dorylaimia</taxon>
        <taxon>Trichinellida</taxon>
        <taxon>Trichinellidae</taxon>
        <taxon>Trichinella</taxon>
    </lineage>
</organism>
<comment type="caution">
    <text evidence="1">The sequence shown here is derived from an EMBL/GenBank/DDBJ whole genome shotgun (WGS) entry which is preliminary data.</text>
</comment>
<reference evidence="1 2" key="1">
    <citation type="submission" date="2015-01" db="EMBL/GenBank/DDBJ databases">
        <title>Evolution of Trichinella species and genotypes.</title>
        <authorList>
            <person name="Korhonen P.K."/>
            <person name="Edoardo P."/>
            <person name="Giuseppe L.R."/>
            <person name="Gasser R.B."/>
        </authorList>
    </citation>
    <scope>NUCLEOTIDE SEQUENCE [LARGE SCALE GENOMIC DNA]</scope>
    <source>
        <strain evidence="1">ISS470</strain>
    </source>
</reference>
<accession>A0A0V1F2R0</accession>
<dbReference type="EMBL" id="JYDT01000520">
    <property type="protein sequence ID" value="KRY80422.1"/>
    <property type="molecule type" value="Genomic_DNA"/>
</dbReference>
<evidence type="ECO:0000313" key="1">
    <source>
        <dbReference type="EMBL" id="KRY80422.1"/>
    </source>
</evidence>